<dbReference type="WBParaSite" id="MCU_006150-RA">
    <property type="protein sequence ID" value="MCU_006150-RA"/>
    <property type="gene ID" value="MCU_006150"/>
</dbReference>
<name>A0A5K3F856_MESCO</name>
<evidence type="ECO:0000313" key="2">
    <source>
        <dbReference type="WBParaSite" id="MCU_006150-RA"/>
    </source>
</evidence>
<feature type="compositionally biased region" description="Low complexity" evidence="1">
    <location>
        <begin position="71"/>
        <end position="80"/>
    </location>
</feature>
<feature type="region of interest" description="Disordered" evidence="1">
    <location>
        <begin position="1"/>
        <end position="116"/>
    </location>
</feature>
<accession>A0A5K3F856</accession>
<organism evidence="2">
    <name type="scientific">Mesocestoides corti</name>
    <name type="common">Flatworm</name>
    <dbReference type="NCBI Taxonomy" id="53468"/>
    <lineage>
        <taxon>Eukaryota</taxon>
        <taxon>Metazoa</taxon>
        <taxon>Spiralia</taxon>
        <taxon>Lophotrochozoa</taxon>
        <taxon>Platyhelminthes</taxon>
        <taxon>Cestoda</taxon>
        <taxon>Eucestoda</taxon>
        <taxon>Cyclophyllidea</taxon>
        <taxon>Mesocestoididae</taxon>
        <taxon>Mesocestoides</taxon>
    </lineage>
</organism>
<feature type="compositionally biased region" description="Polar residues" evidence="1">
    <location>
        <begin position="33"/>
        <end position="44"/>
    </location>
</feature>
<reference evidence="2" key="1">
    <citation type="submission" date="2019-11" db="UniProtKB">
        <authorList>
            <consortium name="WormBaseParasite"/>
        </authorList>
    </citation>
    <scope>IDENTIFICATION</scope>
</reference>
<dbReference type="AlphaFoldDB" id="A0A5K3F856"/>
<evidence type="ECO:0000256" key="1">
    <source>
        <dbReference type="SAM" id="MobiDB-lite"/>
    </source>
</evidence>
<protein>
    <submittedName>
        <fullName evidence="2">FoP_duplication domain-containing protein</fullName>
    </submittedName>
</protein>
<sequence>PVTRRLGQRFVGSTRGRGRPRTGIRRAPPIPPKTQNAQTTTRNVSHPVATSFAGGRGGQFGRGRGRSVTIRGRGAYAAPRGGRGSGGPRRFARGGPANSQLRANLDKELNEYMAGN</sequence>
<proteinExistence type="predicted"/>